<dbReference type="AlphaFoldDB" id="A0A7V8SYW6"/>
<protein>
    <submittedName>
        <fullName evidence="1">Carbohydrate ABC transporter substrate-binding protein</fullName>
    </submittedName>
</protein>
<accession>A0A7V8SYW6</accession>
<evidence type="ECO:0000313" key="1">
    <source>
        <dbReference type="EMBL" id="MBA0087376.1"/>
    </source>
</evidence>
<organism evidence="1 2">
    <name type="scientific">Candidatus Acidiferrum panamense</name>
    <dbReference type="NCBI Taxonomy" id="2741543"/>
    <lineage>
        <taxon>Bacteria</taxon>
        <taxon>Pseudomonadati</taxon>
        <taxon>Acidobacteriota</taxon>
        <taxon>Terriglobia</taxon>
        <taxon>Candidatus Acidiferrales</taxon>
        <taxon>Candidatus Acidiferrum</taxon>
    </lineage>
</organism>
<evidence type="ECO:0000313" key="2">
    <source>
        <dbReference type="Proteomes" id="UP000567293"/>
    </source>
</evidence>
<gene>
    <name evidence="1" type="ORF">HRJ53_20520</name>
</gene>
<reference evidence="1" key="1">
    <citation type="submission" date="2020-06" db="EMBL/GenBank/DDBJ databases">
        <title>Legume-microbial interactions unlock mineral nutrients during tropical forest succession.</title>
        <authorList>
            <person name="Epihov D.Z."/>
        </authorList>
    </citation>
    <scope>NUCLEOTIDE SEQUENCE [LARGE SCALE GENOMIC DNA]</scope>
    <source>
        <strain evidence="1">Pan2503</strain>
    </source>
</reference>
<comment type="caution">
    <text evidence="1">The sequence shown here is derived from an EMBL/GenBank/DDBJ whole genome shotgun (WGS) entry which is preliminary data.</text>
</comment>
<name>A0A7V8SYW6_9BACT</name>
<proteinExistence type="predicted"/>
<dbReference type="Proteomes" id="UP000567293">
    <property type="component" value="Unassembled WGS sequence"/>
</dbReference>
<sequence length="91" mass="10540">YQDTVPDLINRLAKDPNGGPFRKYWELKDALHWTRHLGYPGFTTPEVMEVFDTFVIPKMFASVVTGDLTPEDAARAAENQIKRIFDKWRQA</sequence>
<feature type="non-terminal residue" evidence="1">
    <location>
        <position position="1"/>
    </location>
</feature>
<keyword evidence="2" id="KW-1185">Reference proteome</keyword>
<dbReference type="EMBL" id="JACDQQ010001973">
    <property type="protein sequence ID" value="MBA0087376.1"/>
    <property type="molecule type" value="Genomic_DNA"/>
</dbReference>